<dbReference type="EMBL" id="QXHD01000004">
    <property type="protein sequence ID" value="NEZ60779.1"/>
    <property type="molecule type" value="Genomic_DNA"/>
</dbReference>
<dbReference type="Gene3D" id="3.30.420.10">
    <property type="entry name" value="Ribonuclease H-like superfamily/Ribonuclease H"/>
    <property type="match status" value="1"/>
</dbReference>
<dbReference type="InterPro" id="IPR012337">
    <property type="entry name" value="RNaseH-like_sf"/>
</dbReference>
<dbReference type="GO" id="GO:0003676">
    <property type="term" value="F:nucleic acid binding"/>
    <property type="evidence" value="ECO:0007669"/>
    <property type="project" value="InterPro"/>
</dbReference>
<proteinExistence type="predicted"/>
<gene>
    <name evidence="3" type="ORF">DXZ20_35105</name>
</gene>
<comment type="function">
    <text evidence="1">Involved in the transposition of the insertion sequence.</text>
</comment>
<dbReference type="PROSITE" id="PS50994">
    <property type="entry name" value="INTEGRASE"/>
    <property type="match status" value="1"/>
</dbReference>
<dbReference type="Pfam" id="PF13276">
    <property type="entry name" value="HTH_21"/>
    <property type="match status" value="1"/>
</dbReference>
<dbReference type="InterPro" id="IPR001584">
    <property type="entry name" value="Integrase_cat-core"/>
</dbReference>
<comment type="caution">
    <text evidence="3">The sequence shown here is derived from an EMBL/GenBank/DDBJ whole genome shotgun (WGS) entry which is preliminary data.</text>
</comment>
<dbReference type="SUPFAM" id="SSF53098">
    <property type="entry name" value="Ribonuclease H-like"/>
    <property type="match status" value="1"/>
</dbReference>
<dbReference type="InterPro" id="IPR050900">
    <property type="entry name" value="Transposase_IS3/IS150/IS904"/>
</dbReference>
<dbReference type="InterPro" id="IPR048020">
    <property type="entry name" value="Transpos_IS3"/>
</dbReference>
<dbReference type="NCBIfam" id="NF033516">
    <property type="entry name" value="transpos_IS3"/>
    <property type="match status" value="1"/>
</dbReference>
<sequence>MESERKRTMIEQLKAEYPIQVICDVISYSRSRYYYRTESDKQQQEEELKKAIIDVAGRYPTYGYRRITKQLQREGWTVNHKRISRLMRELGLLAKRRIRRKRTTNSGHGYKRYPNLVKGLAVERPGQVWVGDIMYIRLKDEFVYLAVLMDVFTRSIRGWHLDRTMEKQLTITALEKGLNQYIPEIHHSDQGVQYAANAYVQLLEENEIAISMAGVGKAYENGDAERLMRTIKEEEVDLSDYRNFNEVHTRIEEFLDERN</sequence>
<evidence type="ECO:0000256" key="1">
    <source>
        <dbReference type="ARBA" id="ARBA00002286"/>
    </source>
</evidence>
<dbReference type="Proteomes" id="UP000481033">
    <property type="component" value="Unassembled WGS sequence"/>
</dbReference>
<protein>
    <submittedName>
        <fullName evidence="3">IS3 family transposase</fullName>
    </submittedName>
</protein>
<dbReference type="PANTHER" id="PTHR46889">
    <property type="entry name" value="TRANSPOSASE INSF FOR INSERTION SEQUENCE IS3B-RELATED"/>
    <property type="match status" value="1"/>
</dbReference>
<reference evidence="3 4" key="1">
    <citation type="journal article" date="2020" name="Microb. Ecol.">
        <title>Ecogenomics of the Marine Benthic Filamentous Cyanobacterium Adonisia.</title>
        <authorList>
            <person name="Walter J.M."/>
            <person name="Coutinho F.H."/>
            <person name="Leomil L."/>
            <person name="Hargreaves P.I."/>
            <person name="Campeao M.E."/>
            <person name="Vieira V.V."/>
            <person name="Silva B.S."/>
            <person name="Fistarol G.O."/>
            <person name="Salomon P.S."/>
            <person name="Sawabe T."/>
            <person name="Mino S."/>
            <person name="Hosokawa M."/>
            <person name="Miyashita H."/>
            <person name="Maruyama F."/>
            <person name="van Verk M.C."/>
            <person name="Dutilh B.E."/>
            <person name="Thompson C.C."/>
            <person name="Thompson F.L."/>
        </authorList>
    </citation>
    <scope>NUCLEOTIDE SEQUENCE [LARGE SCALE GENOMIC DNA]</scope>
    <source>
        <strain evidence="3 4">CCMR0081</strain>
    </source>
</reference>
<dbReference type="Pfam" id="PF00665">
    <property type="entry name" value="rve"/>
    <property type="match status" value="1"/>
</dbReference>
<dbReference type="PANTHER" id="PTHR46889:SF7">
    <property type="entry name" value="TRANSPOSASE FOR INSERTION SEQUENCE ELEMENT IS904"/>
    <property type="match status" value="1"/>
</dbReference>
<dbReference type="InterPro" id="IPR025948">
    <property type="entry name" value="HTH-like_dom"/>
</dbReference>
<organism evidence="3 4">
    <name type="scientific">Adonisia turfae CCMR0081</name>
    <dbReference type="NCBI Taxonomy" id="2292702"/>
    <lineage>
        <taxon>Bacteria</taxon>
        <taxon>Bacillati</taxon>
        <taxon>Cyanobacteriota</taxon>
        <taxon>Adonisia</taxon>
        <taxon>Adonisia turfae</taxon>
    </lineage>
</organism>
<accession>A0A6M0RX60</accession>
<dbReference type="AlphaFoldDB" id="A0A6M0RX60"/>
<evidence type="ECO:0000313" key="4">
    <source>
        <dbReference type="Proteomes" id="UP000481033"/>
    </source>
</evidence>
<evidence type="ECO:0000259" key="2">
    <source>
        <dbReference type="PROSITE" id="PS50994"/>
    </source>
</evidence>
<dbReference type="GO" id="GO:0015074">
    <property type="term" value="P:DNA integration"/>
    <property type="evidence" value="ECO:0007669"/>
    <property type="project" value="InterPro"/>
</dbReference>
<name>A0A6M0RX60_9CYAN</name>
<dbReference type="InterPro" id="IPR036397">
    <property type="entry name" value="RNaseH_sf"/>
</dbReference>
<evidence type="ECO:0000313" key="3">
    <source>
        <dbReference type="EMBL" id="NEZ60779.1"/>
    </source>
</evidence>
<keyword evidence="4" id="KW-1185">Reference proteome</keyword>
<feature type="domain" description="Integrase catalytic" evidence="2">
    <location>
        <begin position="121"/>
        <end position="259"/>
    </location>
</feature>